<dbReference type="eggNOG" id="COG0645">
    <property type="taxonomic scope" value="Bacteria"/>
</dbReference>
<dbReference type="STRING" id="1179773.BN6_02740"/>
<protein>
    <submittedName>
        <fullName evidence="1">Uncharacterized protein</fullName>
    </submittedName>
</protein>
<dbReference type="EMBL" id="HE804045">
    <property type="protein sequence ID" value="CCH27606.1"/>
    <property type="molecule type" value="Genomic_DNA"/>
</dbReference>
<evidence type="ECO:0000313" key="2">
    <source>
        <dbReference type="Proteomes" id="UP000006281"/>
    </source>
</evidence>
<dbReference type="BioCyc" id="SESP1179773:BN6_RS01345-MONOMER"/>
<dbReference type="HOGENOM" id="CLU_105030_0_0_11"/>
<dbReference type="InterPro" id="IPR027417">
    <property type="entry name" value="P-loop_NTPase"/>
</dbReference>
<name>K0JQ27_SACES</name>
<dbReference type="Pfam" id="PF13671">
    <property type="entry name" value="AAA_33"/>
    <property type="match status" value="1"/>
</dbReference>
<dbReference type="Gene3D" id="3.40.50.300">
    <property type="entry name" value="P-loop containing nucleotide triphosphate hydrolases"/>
    <property type="match status" value="1"/>
</dbReference>
<dbReference type="AlphaFoldDB" id="K0JQ27"/>
<dbReference type="OrthoDB" id="2639622at2"/>
<sequence>MTAARPLVHLLVGLPGSGKTTFARSLGVVRLSVDERMAARHGRLDKDYPAADHLALLGPVVAEVRAELVGHVRAGRDVVLDHGLGRRAERDDYKRLVAEAGGTWRLVHLAVPHDELLRRLTSRNQDPEAGRITPAVLAWIAARSEDPTDDEFTGPVGPA</sequence>
<proteinExistence type="predicted"/>
<dbReference type="PATRIC" id="fig|1179773.3.peg.278"/>
<dbReference type="SUPFAM" id="SSF52540">
    <property type="entry name" value="P-loop containing nucleoside triphosphate hydrolases"/>
    <property type="match status" value="1"/>
</dbReference>
<gene>
    <name evidence="1" type="ordered locus">BN6_02740</name>
</gene>
<organism evidence="1 2">
    <name type="scientific">Saccharothrix espanaensis (strain ATCC 51144 / DSM 44229 / JCM 9112 / NBRC 15066 / NRRL 15764)</name>
    <dbReference type="NCBI Taxonomy" id="1179773"/>
    <lineage>
        <taxon>Bacteria</taxon>
        <taxon>Bacillati</taxon>
        <taxon>Actinomycetota</taxon>
        <taxon>Actinomycetes</taxon>
        <taxon>Pseudonocardiales</taxon>
        <taxon>Pseudonocardiaceae</taxon>
        <taxon>Saccharothrix</taxon>
    </lineage>
</organism>
<dbReference type="RefSeq" id="WP_015097720.1">
    <property type="nucleotide sequence ID" value="NC_019673.1"/>
</dbReference>
<evidence type="ECO:0000313" key="1">
    <source>
        <dbReference type="EMBL" id="CCH27606.1"/>
    </source>
</evidence>
<dbReference type="Proteomes" id="UP000006281">
    <property type="component" value="Chromosome"/>
</dbReference>
<accession>K0JQ27</accession>
<dbReference type="KEGG" id="sesp:BN6_02740"/>
<reference evidence="1 2" key="1">
    <citation type="journal article" date="2012" name="BMC Genomics">
        <title>Complete genome sequence of Saccharothrix espanaensis DSM 44229T and comparison to the other completely sequenced Pseudonocardiaceae.</title>
        <authorList>
            <person name="Strobel T."/>
            <person name="Al-Dilaimi A."/>
            <person name="Blom J."/>
            <person name="Gessner A."/>
            <person name="Kalinowski J."/>
            <person name="Luzhetska M."/>
            <person name="Puhler A."/>
            <person name="Szczepanowski R."/>
            <person name="Bechthold A."/>
            <person name="Ruckert C."/>
        </authorList>
    </citation>
    <scope>NUCLEOTIDE SEQUENCE [LARGE SCALE GENOMIC DNA]</scope>
    <source>
        <strain evidence="2">ATCC 51144 / DSM 44229 / JCM 9112 / NBRC 15066 / NRRL 15764</strain>
    </source>
</reference>
<keyword evidence="2" id="KW-1185">Reference proteome</keyword>